<feature type="domain" description="DUF2281" evidence="1">
    <location>
        <begin position="5"/>
        <end position="66"/>
    </location>
</feature>
<dbReference type="EMBL" id="SJCY01000002">
    <property type="protein sequence ID" value="TDG37094.1"/>
    <property type="molecule type" value="Genomic_DNA"/>
</dbReference>
<keyword evidence="3" id="KW-1185">Reference proteome</keyword>
<sequence>MTDIQLYSEISSLPSDMKQKVSDFVASLRNKSKANREIKERKFGCSKGFFKMSADFDAPLDDFKEYM</sequence>
<evidence type="ECO:0000259" key="1">
    <source>
        <dbReference type="Pfam" id="PF10047"/>
    </source>
</evidence>
<gene>
    <name evidence="2" type="ORF">EZJ43_02945</name>
</gene>
<proteinExistence type="predicted"/>
<dbReference type="OrthoDB" id="9801704at2"/>
<name>A0A4R5MMZ9_9SPHI</name>
<dbReference type="Pfam" id="PF10047">
    <property type="entry name" value="DUF2281"/>
    <property type="match status" value="1"/>
</dbReference>
<reference evidence="2 3" key="1">
    <citation type="submission" date="2019-02" db="EMBL/GenBank/DDBJ databases">
        <title>Pedobacter sp. nov., a novel speices isolated from soil of pinguins habitat in Antarcitica.</title>
        <authorList>
            <person name="He R.-H."/>
        </authorList>
    </citation>
    <scope>NUCLEOTIDE SEQUENCE [LARGE SCALE GENOMIC DNA]</scope>
    <source>
        <strain evidence="2 3">E01020</strain>
    </source>
</reference>
<protein>
    <submittedName>
        <fullName evidence="2">DUF2281 domain-containing protein</fullName>
    </submittedName>
</protein>
<dbReference type="Proteomes" id="UP000295668">
    <property type="component" value="Unassembled WGS sequence"/>
</dbReference>
<comment type="caution">
    <text evidence="2">The sequence shown here is derived from an EMBL/GenBank/DDBJ whole genome shotgun (WGS) entry which is preliminary data.</text>
</comment>
<organism evidence="2 3">
    <name type="scientific">Pedobacter changchengzhani</name>
    <dbReference type="NCBI Taxonomy" id="2529274"/>
    <lineage>
        <taxon>Bacteria</taxon>
        <taxon>Pseudomonadati</taxon>
        <taxon>Bacteroidota</taxon>
        <taxon>Sphingobacteriia</taxon>
        <taxon>Sphingobacteriales</taxon>
        <taxon>Sphingobacteriaceae</taxon>
        <taxon>Pedobacter</taxon>
    </lineage>
</organism>
<accession>A0A4R5MMZ9</accession>
<evidence type="ECO:0000313" key="2">
    <source>
        <dbReference type="EMBL" id="TDG37094.1"/>
    </source>
</evidence>
<evidence type="ECO:0000313" key="3">
    <source>
        <dbReference type="Proteomes" id="UP000295668"/>
    </source>
</evidence>
<dbReference type="RefSeq" id="WP_133261187.1">
    <property type="nucleotide sequence ID" value="NZ_SJCY01000002.1"/>
</dbReference>
<dbReference type="AlphaFoldDB" id="A0A4R5MMZ9"/>
<dbReference type="InterPro" id="IPR018739">
    <property type="entry name" value="DUF2281"/>
</dbReference>